<dbReference type="Proteomes" id="UP001620295">
    <property type="component" value="Unassembled WGS sequence"/>
</dbReference>
<dbReference type="NCBIfam" id="NF038076">
    <property type="entry name" value="fam_STM4015"/>
    <property type="match status" value="1"/>
</dbReference>
<accession>A0ABW8LPA4</accession>
<dbReference type="Gene3D" id="3.80.10.10">
    <property type="entry name" value="Ribonuclease Inhibitor"/>
    <property type="match status" value="1"/>
</dbReference>
<proteinExistence type="predicted"/>
<protein>
    <submittedName>
        <fullName evidence="1">STM4015 family protein</fullName>
    </submittedName>
</protein>
<comment type="caution">
    <text evidence="1">The sequence shown here is derived from an EMBL/GenBank/DDBJ whole genome shotgun (WGS) entry which is preliminary data.</text>
</comment>
<dbReference type="RefSeq" id="WP_358643991.1">
    <property type="nucleotide sequence ID" value="NZ_JBFAEV010000029.1"/>
</dbReference>
<gene>
    <name evidence="1" type="ORF">ACI2L5_18155</name>
</gene>
<name>A0ABW8LPA4_9ACTN</name>
<dbReference type="InterPro" id="IPR032675">
    <property type="entry name" value="LRR_dom_sf"/>
</dbReference>
<evidence type="ECO:0000313" key="2">
    <source>
        <dbReference type="Proteomes" id="UP001620295"/>
    </source>
</evidence>
<evidence type="ECO:0000313" key="1">
    <source>
        <dbReference type="EMBL" id="MFK4266844.1"/>
    </source>
</evidence>
<keyword evidence="2" id="KW-1185">Reference proteome</keyword>
<dbReference type="SUPFAM" id="SSF52047">
    <property type="entry name" value="RNI-like"/>
    <property type="match status" value="1"/>
</dbReference>
<sequence>MISDLLESFAGLPVTDFAECGTDATDLPPADAVAWRLASDFDEERTFEQLWREFLERVPADRIRAIVIGGWWGDGEYESVRPVLDLLTESAGRLPALRSLFIGDVTAEQCELSWLEMADVSPVVEAYPLLEEFGVRGCGYGGDDGGLAFSPVRHERLRTLRFESGGLPASIVRAVCDSELPRLEHLALWLGVDQYGGDATIADLAPLLAGDRFPELRHLGLQNSEIQDEIATAVAAAPVVAQLASLDLSMGTLTDAGAEALLAGQPLTHLMLLDLHHHYLGEKLAQRMRDALEPRGVEVNLSEQQQAQRWDWDESNEEHRYVAVSE</sequence>
<reference evidence="1 2" key="1">
    <citation type="submission" date="2024-11" db="EMBL/GenBank/DDBJ databases">
        <title>The Natural Products Discovery Center: Release of the First 8490 Sequenced Strains for Exploring Actinobacteria Biosynthetic Diversity.</title>
        <authorList>
            <person name="Kalkreuter E."/>
            <person name="Kautsar S.A."/>
            <person name="Yang D."/>
            <person name="Bader C.D."/>
            <person name="Teijaro C.N."/>
            <person name="Fluegel L."/>
            <person name="Davis C.M."/>
            <person name="Simpson J.R."/>
            <person name="Lauterbach L."/>
            <person name="Steele A.D."/>
            <person name="Gui C."/>
            <person name="Meng S."/>
            <person name="Li G."/>
            <person name="Viehrig K."/>
            <person name="Ye F."/>
            <person name="Su P."/>
            <person name="Kiefer A.F."/>
            <person name="Nichols A."/>
            <person name="Cepeda A.J."/>
            <person name="Yan W."/>
            <person name="Fan B."/>
            <person name="Jiang Y."/>
            <person name="Adhikari A."/>
            <person name="Zheng C.-J."/>
            <person name="Schuster L."/>
            <person name="Cowan T.M."/>
            <person name="Smanski M.J."/>
            <person name="Chevrette M.G."/>
            <person name="De Carvalho L.P.S."/>
            <person name="Shen B."/>
        </authorList>
    </citation>
    <scope>NUCLEOTIDE SEQUENCE [LARGE SCALE GENOMIC DNA]</scope>
    <source>
        <strain evidence="1 2">NPDC020863</strain>
    </source>
</reference>
<dbReference type="EMBL" id="JBJDQH010000006">
    <property type="protein sequence ID" value="MFK4266844.1"/>
    <property type="molecule type" value="Genomic_DNA"/>
</dbReference>
<dbReference type="InterPro" id="IPR047722">
    <property type="entry name" value="STM4015-like"/>
</dbReference>
<organism evidence="1 2">
    <name type="scientific">Streptomyces milbemycinicus</name>
    <dbReference type="NCBI Taxonomy" id="476552"/>
    <lineage>
        <taxon>Bacteria</taxon>
        <taxon>Bacillati</taxon>
        <taxon>Actinomycetota</taxon>
        <taxon>Actinomycetes</taxon>
        <taxon>Kitasatosporales</taxon>
        <taxon>Streptomycetaceae</taxon>
        <taxon>Streptomyces</taxon>
    </lineage>
</organism>